<evidence type="ECO:0000256" key="2">
    <source>
        <dbReference type="SAM" id="Phobius"/>
    </source>
</evidence>
<name>A0A9X1SF37_9BACT</name>
<accession>A0A9X1SF37</accession>
<evidence type="ECO:0000313" key="5">
    <source>
        <dbReference type="Proteomes" id="UP001139103"/>
    </source>
</evidence>
<feature type="compositionally biased region" description="Basic and acidic residues" evidence="1">
    <location>
        <begin position="604"/>
        <end position="623"/>
    </location>
</feature>
<feature type="domain" description="Rieske" evidence="3">
    <location>
        <begin position="1"/>
        <end position="62"/>
    </location>
</feature>
<proteinExistence type="predicted"/>
<feature type="region of interest" description="Disordered" evidence="1">
    <location>
        <begin position="267"/>
        <end position="328"/>
    </location>
</feature>
<feature type="compositionally biased region" description="Low complexity" evidence="1">
    <location>
        <begin position="60"/>
        <end position="81"/>
    </location>
</feature>
<protein>
    <submittedName>
        <fullName evidence="4">Zinc-ribbon domain-containing protein</fullName>
    </submittedName>
</protein>
<comment type="caution">
    <text evidence="4">The sequence shown here is derived from an EMBL/GenBank/DDBJ whole genome shotgun (WGS) entry which is preliminary data.</text>
</comment>
<keyword evidence="2" id="KW-0472">Membrane</keyword>
<evidence type="ECO:0000313" key="4">
    <source>
        <dbReference type="EMBL" id="MCC9628675.1"/>
    </source>
</evidence>
<feature type="region of interest" description="Disordered" evidence="1">
    <location>
        <begin position="40"/>
        <end position="90"/>
    </location>
</feature>
<gene>
    <name evidence="4" type="ORF">LOC68_09720</name>
</gene>
<evidence type="ECO:0000259" key="3">
    <source>
        <dbReference type="PROSITE" id="PS51296"/>
    </source>
</evidence>
<feature type="region of interest" description="Disordered" evidence="1">
    <location>
        <begin position="587"/>
        <end position="666"/>
    </location>
</feature>
<feature type="compositionally biased region" description="Gly residues" evidence="1">
    <location>
        <begin position="630"/>
        <end position="639"/>
    </location>
</feature>
<dbReference type="PROSITE" id="PS51296">
    <property type="entry name" value="RIESKE"/>
    <property type="match status" value="1"/>
</dbReference>
<dbReference type="EMBL" id="JAJKFT010000004">
    <property type="protein sequence ID" value="MCC9628675.1"/>
    <property type="molecule type" value="Genomic_DNA"/>
</dbReference>
<dbReference type="RefSeq" id="WP_230218109.1">
    <property type="nucleotide sequence ID" value="NZ_JAJKFT010000004.1"/>
</dbReference>
<dbReference type="InterPro" id="IPR017941">
    <property type="entry name" value="Rieske_2Fe-2S"/>
</dbReference>
<organism evidence="4 5">
    <name type="scientific">Blastopirellula sediminis</name>
    <dbReference type="NCBI Taxonomy" id="2894196"/>
    <lineage>
        <taxon>Bacteria</taxon>
        <taxon>Pseudomonadati</taxon>
        <taxon>Planctomycetota</taxon>
        <taxon>Planctomycetia</taxon>
        <taxon>Pirellulales</taxon>
        <taxon>Pirellulaceae</taxon>
        <taxon>Blastopirellula</taxon>
    </lineage>
</organism>
<evidence type="ECO:0000256" key="1">
    <source>
        <dbReference type="SAM" id="MobiDB-lite"/>
    </source>
</evidence>
<dbReference type="InterPro" id="IPR011723">
    <property type="entry name" value="Znf/thioredoxin_put"/>
</dbReference>
<reference evidence="4" key="1">
    <citation type="submission" date="2021-11" db="EMBL/GenBank/DDBJ databases">
        <title>Genome sequence.</title>
        <authorList>
            <person name="Sun Q."/>
        </authorList>
    </citation>
    <scope>NUCLEOTIDE SEQUENCE</scope>
    <source>
        <strain evidence="4">JC732</strain>
    </source>
</reference>
<feature type="transmembrane region" description="Helical" evidence="2">
    <location>
        <begin position="96"/>
        <end position="119"/>
    </location>
</feature>
<dbReference type="NCBIfam" id="TIGR02098">
    <property type="entry name" value="MJ0042_CXXC"/>
    <property type="match status" value="1"/>
</dbReference>
<keyword evidence="5" id="KW-1185">Reference proteome</keyword>
<dbReference type="Pfam" id="PF13717">
    <property type="entry name" value="Zn_ribbon_4"/>
    <property type="match status" value="1"/>
</dbReference>
<dbReference type="GO" id="GO:0051537">
    <property type="term" value="F:2 iron, 2 sulfur cluster binding"/>
    <property type="evidence" value="ECO:0007669"/>
    <property type="project" value="InterPro"/>
</dbReference>
<dbReference type="Proteomes" id="UP001139103">
    <property type="component" value="Unassembled WGS sequence"/>
</dbReference>
<keyword evidence="2" id="KW-0812">Transmembrane</keyword>
<sequence>MNAFLLVCPHCQARYQLPNADANGKAVTCKKCGQKFTAKVTKPAPQAAPKPEPTVDDLFGDFGSSSAASSDSFGASSTGASPLGAMPRRKSSGKQFPWGMVAIGGGAVAMLAILVVVAISAIGALGSGNLGGVAGLSGSNASADQAYAQHTKMADEQYVVLVSFVEACEAVQNQDQVPAFLEKARSVNRQINGLADRIGKLPPLDDERTERLRQYVRQQMAPLEPRFRASAENLGRFRSPEMVQVMLDFQAAGRAIDVAVAEARQRHDRQVAASPKSDGGAKPADIASNQPSIPSPQPSSPAEPQSPPPTTSTPWRESGGAKSGGDVGSYGDIADAQYVLRTEFVSAVVDYQRGGDPAVLVAKLEGMTGRMRDLTNQLRDLPVLPYDRLLELQTLQNGKPYSRDNSHTAAYKKVLDSSENQLISAAMDFWAADLDVSFGIESTKTGAGSVTTDLAKHRLINAEYISIFETKNDIVISIITEQGDLATIIANIRNLNGRFQKLIQHLSPMYELDRNLQAGLETMQQPRFDDIKVKRAHAEQRARPGRNQVQPEELRAAWRGFDEQFDDLRAVKRGMTIRGAGDIGVDRLNREPEAEPMEAPIEARVVEESDSDRKLAQAERDRAAAMQNGGQTGASGGGQLDPAGFGPPRGGMRPGFGPPNSSSFRDQVGAENTVTLEMPSLKSEQFKEMLRRLEGKVDTKNYSSQGIGRQTITQIKYSGDIAELAKQIDFGEVSEVLVEERTIRLKSISIPE</sequence>
<keyword evidence="2" id="KW-1133">Transmembrane helix</keyword>
<feature type="compositionally biased region" description="Pro residues" evidence="1">
    <location>
        <begin position="293"/>
        <end position="311"/>
    </location>
</feature>
<dbReference type="AlphaFoldDB" id="A0A9X1SF37"/>